<keyword evidence="1 2" id="KW-0732">Signal</keyword>
<dbReference type="InterPro" id="IPR013517">
    <property type="entry name" value="FG-GAP"/>
</dbReference>
<evidence type="ECO:0000256" key="2">
    <source>
        <dbReference type="SAM" id="SignalP"/>
    </source>
</evidence>
<sequence>MKLKLLLLSTYLFSVASYAQIQFQTDIISDNSNYGSSVSGSFAADLDGDGDLDVLTYYYEGNFVWYENKPNEGGLVEPKVIHHSLNGTNSNFFAVDIDNDGDLDAIASDGDNIFWYENDGLGNFSTQHIITTEVESVISLDYYDIDGDGDLDIFSTSIFDDKVAWYENLDGLGGFGSQIIISQAASVFTGTIFIEDMDGDGDGDILVSNNGLVWIENSDGNGTFTTVHTITTENTNNFFPVDLDGDGDMDIVFPDGYDDVVRWYENTNGLGTFGSSQFIGLVDGDINYVYAGDIDDDGDVDVLADGRGVFYYENDGSEDFGFANNIYTYSSISNAGSIYAADIDNDGDLDVLSNGNVSTKSGLAYNEFDQTTSDFKPERFLSEFVSNPIEALAADMDNDGDLDFLVVSNRDNKISWFEDIDGTQNFAEQHVISNSVYGPRSLKAEDIDNDGDLDVIVASEVGDKVIWFKNQGDGTFGSETIITNLTDAPHMIAIDDMDNDGDLDIISASNRDDKIAWYENEDGLGSFGVQQVISTEINGVISVYTGDFDTDGNIDLFASGGIDSVVSWFKHTDGQGSFEPMVVIAYGMYQINSMDVGDIDGDGDLDILVGSSSGGTDLSWFENLDGNGQFHYANEITNSAAAVVSLADIDNDGDLDIVATTSNFVSWYRNQDGLGNYASGSSIIVASRYDKSFHVVDMDFDGDMDLISTREENDQLAYSKNLGVVGNEINGTVQVDVNGDGCDELDAYYPNIMVVANNGSTSFGTFTRNNGSYQIPVNSGNFTTTIAGGLPSYYTPNPETYTFNYSGTGNVETANFCLEPNQQINDLNISVYPITQARPGFDVRYRIVYKNLGTDPLSGTINFAFNGAMLNVVSASETISSQTANMLNFNYSDLNPYESRNIDVIFNVLPPPTVNIDDTIASEVTINPITGDFTENDNIFTYNQTVIGSYDPNDITCMEGDEVLIDDSDEYLHYLIRFQNTGTASAINVKVENILDNKLDWTTLQIETTSHTNRVQIKNENELAFIFSGINLPDSTSDEPNSHGFIAYKVKPKNDVLEGDIVFNTADIYFDFNEAIITNTATTEFVGTLSVAENSLSKFLAYPNPTTGVLKIQSNTAISKLEIYNNLGQSVMLQLNTNEVDMTKLKSGIYFMKIQDANGNQEIIKTIKQ</sequence>
<dbReference type="Proteomes" id="UP000324358">
    <property type="component" value="Unassembled WGS sequence"/>
</dbReference>
<dbReference type="InterPro" id="IPR026444">
    <property type="entry name" value="Secre_tail"/>
</dbReference>
<dbReference type="EMBL" id="VSKL01000006">
    <property type="protein sequence ID" value="TYB71575.1"/>
    <property type="molecule type" value="Genomic_DNA"/>
</dbReference>
<dbReference type="InterPro" id="IPR055353">
    <property type="entry name" value="DUF7619"/>
</dbReference>
<proteinExistence type="predicted"/>
<evidence type="ECO:0000259" key="4">
    <source>
        <dbReference type="Pfam" id="PF24595"/>
    </source>
</evidence>
<accession>A0A5D0QRR3</accession>
<dbReference type="InterPro" id="IPR028994">
    <property type="entry name" value="Integrin_alpha_N"/>
</dbReference>
<feature type="signal peptide" evidence="2">
    <location>
        <begin position="1"/>
        <end position="19"/>
    </location>
</feature>
<dbReference type="NCBIfam" id="TIGR04183">
    <property type="entry name" value="Por_Secre_tail"/>
    <property type="match status" value="1"/>
</dbReference>
<dbReference type="OrthoDB" id="1110367at2"/>
<keyword evidence="6" id="KW-1185">Reference proteome</keyword>
<evidence type="ECO:0000313" key="6">
    <source>
        <dbReference type="Proteomes" id="UP000324358"/>
    </source>
</evidence>
<comment type="caution">
    <text evidence="5">The sequence shown here is derived from an EMBL/GenBank/DDBJ whole genome shotgun (WGS) entry which is preliminary data.</text>
</comment>
<feature type="domain" description="DUF7619" evidence="4">
    <location>
        <begin position="951"/>
        <end position="1084"/>
    </location>
</feature>
<dbReference type="Pfam" id="PF18962">
    <property type="entry name" value="Por_Secre_tail"/>
    <property type="match status" value="1"/>
</dbReference>
<dbReference type="Gene3D" id="2.130.10.130">
    <property type="entry name" value="Integrin alpha, N-terminal"/>
    <property type="match status" value="1"/>
</dbReference>
<evidence type="ECO:0000259" key="3">
    <source>
        <dbReference type="Pfam" id="PF18962"/>
    </source>
</evidence>
<reference evidence="5 6" key="1">
    <citation type="submission" date="2019-08" db="EMBL/GenBank/DDBJ databases">
        <title>Genomes of Antarctic Bizionia species.</title>
        <authorList>
            <person name="Bowman J.P."/>
        </authorList>
    </citation>
    <scope>NUCLEOTIDE SEQUENCE [LARGE SCALE GENOMIC DNA]</scope>
    <source>
        <strain evidence="5 6">APA-1</strain>
    </source>
</reference>
<dbReference type="PANTHER" id="PTHR44103">
    <property type="entry name" value="PROPROTEIN CONVERTASE P"/>
    <property type="match status" value="1"/>
</dbReference>
<dbReference type="AlphaFoldDB" id="A0A5D0QRR3"/>
<evidence type="ECO:0000256" key="1">
    <source>
        <dbReference type="ARBA" id="ARBA00022729"/>
    </source>
</evidence>
<dbReference type="RefSeq" id="WP_066250139.1">
    <property type="nucleotide sequence ID" value="NZ_VSKL01000006.1"/>
</dbReference>
<dbReference type="PANTHER" id="PTHR44103:SF1">
    <property type="entry name" value="PROPROTEIN CONVERTASE P"/>
    <property type="match status" value="1"/>
</dbReference>
<feature type="chain" id="PRO_5022696884" evidence="2">
    <location>
        <begin position="20"/>
        <end position="1169"/>
    </location>
</feature>
<name>A0A5D0QRR3_9FLAO</name>
<dbReference type="Pfam" id="PF13517">
    <property type="entry name" value="FG-GAP_3"/>
    <property type="match status" value="7"/>
</dbReference>
<organism evidence="5 6">
    <name type="scientific">Bizionia algoritergicola</name>
    <dbReference type="NCBI Taxonomy" id="291187"/>
    <lineage>
        <taxon>Bacteria</taxon>
        <taxon>Pseudomonadati</taxon>
        <taxon>Bacteroidota</taxon>
        <taxon>Flavobacteriia</taxon>
        <taxon>Flavobacteriales</taxon>
        <taxon>Flavobacteriaceae</taxon>
        <taxon>Bizionia</taxon>
    </lineage>
</organism>
<dbReference type="Pfam" id="PF24595">
    <property type="entry name" value="DUF7619"/>
    <property type="match status" value="1"/>
</dbReference>
<protein>
    <submittedName>
        <fullName evidence="5">T9SS type A sorting domain-containing protein</fullName>
    </submittedName>
</protein>
<dbReference type="SUPFAM" id="SSF69318">
    <property type="entry name" value="Integrin alpha N-terminal domain"/>
    <property type="match status" value="2"/>
</dbReference>
<gene>
    <name evidence="5" type="ORF">ES675_13565</name>
</gene>
<evidence type="ECO:0000313" key="5">
    <source>
        <dbReference type="EMBL" id="TYB71575.1"/>
    </source>
</evidence>
<feature type="domain" description="Secretion system C-terminal sorting" evidence="3">
    <location>
        <begin position="1102"/>
        <end position="1161"/>
    </location>
</feature>